<accession>A0AAE9SHR0</accession>
<dbReference type="InterPro" id="IPR051310">
    <property type="entry name" value="MCP_chemotaxis"/>
</dbReference>
<dbReference type="PANTHER" id="PTHR43531">
    <property type="entry name" value="PROTEIN ICFG"/>
    <property type="match status" value="1"/>
</dbReference>
<feature type="domain" description="Methyl-accepting transducer" evidence="5">
    <location>
        <begin position="329"/>
        <end position="551"/>
    </location>
</feature>
<feature type="domain" description="HAMP" evidence="6">
    <location>
        <begin position="230"/>
        <end position="282"/>
    </location>
</feature>
<dbReference type="AlphaFoldDB" id="A0AAE9SHR0"/>
<protein>
    <submittedName>
        <fullName evidence="7">Methyl-accepting chemotaxis protein</fullName>
    </submittedName>
</protein>
<gene>
    <name evidence="7" type="ORF">E4N74_09125</name>
</gene>
<dbReference type="EMBL" id="CP038804">
    <property type="protein sequence ID" value="UTY34143.1"/>
    <property type="molecule type" value="Genomic_DNA"/>
</dbReference>
<evidence type="ECO:0000256" key="3">
    <source>
        <dbReference type="PROSITE-ProRule" id="PRU00284"/>
    </source>
</evidence>
<dbReference type="SUPFAM" id="SSF58104">
    <property type="entry name" value="Methyl-accepting chemotaxis protein (MCP) signaling domain"/>
    <property type="match status" value="2"/>
</dbReference>
<feature type="transmembrane region" description="Helical" evidence="4">
    <location>
        <begin position="205"/>
        <end position="228"/>
    </location>
</feature>
<dbReference type="GO" id="GO:0006935">
    <property type="term" value="P:chemotaxis"/>
    <property type="evidence" value="ECO:0007669"/>
    <property type="project" value="UniProtKB-KW"/>
</dbReference>
<dbReference type="InterPro" id="IPR033462">
    <property type="entry name" value="Cache_3-Cache_2"/>
</dbReference>
<comment type="similarity">
    <text evidence="2">Belongs to the methyl-accepting chemotaxis (MCP) protein family.</text>
</comment>
<dbReference type="GO" id="GO:0005886">
    <property type="term" value="C:plasma membrane"/>
    <property type="evidence" value="ECO:0007669"/>
    <property type="project" value="UniProtKB-SubCell"/>
</dbReference>
<dbReference type="PROSITE" id="PS50111">
    <property type="entry name" value="CHEMOTAXIS_TRANSDUC_2"/>
    <property type="match status" value="1"/>
</dbReference>
<proteinExistence type="inferred from homology"/>
<evidence type="ECO:0000259" key="5">
    <source>
        <dbReference type="PROSITE" id="PS50111"/>
    </source>
</evidence>
<organism evidence="7 8">
    <name type="scientific">Treponema putidum</name>
    <dbReference type="NCBI Taxonomy" id="221027"/>
    <lineage>
        <taxon>Bacteria</taxon>
        <taxon>Pseudomonadati</taxon>
        <taxon>Spirochaetota</taxon>
        <taxon>Spirochaetia</taxon>
        <taxon>Spirochaetales</taxon>
        <taxon>Treponemataceae</taxon>
        <taxon>Treponema</taxon>
    </lineage>
</organism>
<dbReference type="Gene3D" id="1.10.287.950">
    <property type="entry name" value="Methyl-accepting chemotaxis protein"/>
    <property type="match status" value="1"/>
</dbReference>
<evidence type="ECO:0000256" key="4">
    <source>
        <dbReference type="SAM" id="Phobius"/>
    </source>
</evidence>
<keyword evidence="4" id="KW-1133">Transmembrane helix</keyword>
<evidence type="ECO:0000313" key="7">
    <source>
        <dbReference type="EMBL" id="UTY34143.1"/>
    </source>
</evidence>
<dbReference type="RefSeq" id="WP_255817253.1">
    <property type="nucleotide sequence ID" value="NZ_CP038804.1"/>
</dbReference>
<name>A0AAE9SHR0_9SPIR</name>
<dbReference type="Pfam" id="PF00015">
    <property type="entry name" value="MCPsignal"/>
    <property type="match status" value="1"/>
</dbReference>
<dbReference type="GO" id="GO:0007165">
    <property type="term" value="P:signal transduction"/>
    <property type="evidence" value="ECO:0007669"/>
    <property type="project" value="UniProtKB-KW"/>
</dbReference>
<dbReference type="SMART" id="SM00304">
    <property type="entry name" value="HAMP"/>
    <property type="match status" value="1"/>
</dbReference>
<dbReference type="CDD" id="cd06225">
    <property type="entry name" value="HAMP"/>
    <property type="match status" value="1"/>
</dbReference>
<evidence type="ECO:0000259" key="6">
    <source>
        <dbReference type="PROSITE" id="PS50885"/>
    </source>
</evidence>
<dbReference type="Pfam" id="PF00672">
    <property type="entry name" value="HAMP"/>
    <property type="match status" value="1"/>
</dbReference>
<dbReference type="GO" id="GO:0004888">
    <property type="term" value="F:transmembrane signaling receptor activity"/>
    <property type="evidence" value="ECO:0007669"/>
    <property type="project" value="TreeGrafter"/>
</dbReference>
<evidence type="ECO:0000313" key="8">
    <source>
        <dbReference type="Proteomes" id="UP001058682"/>
    </source>
</evidence>
<reference evidence="7" key="1">
    <citation type="submission" date="2019-04" db="EMBL/GenBank/DDBJ databases">
        <title>Whole genome sequencing of oral phylogroup 2 treponemes.</title>
        <authorList>
            <person name="Chan Y."/>
            <person name="Zeng H.H."/>
            <person name="Yu X.L."/>
            <person name="Leung W.K."/>
            <person name="Watt R.M."/>
        </authorList>
    </citation>
    <scope>NUCLEOTIDE SEQUENCE</scope>
    <source>
        <strain evidence="7">OMZ 835</strain>
    </source>
</reference>
<dbReference type="Pfam" id="PF17201">
    <property type="entry name" value="Cache_3-Cache_2"/>
    <property type="match status" value="1"/>
</dbReference>
<dbReference type="PROSITE" id="PS50885">
    <property type="entry name" value="HAMP"/>
    <property type="match status" value="1"/>
</dbReference>
<keyword evidence="1" id="KW-0145">Chemotaxis</keyword>
<evidence type="ECO:0000256" key="2">
    <source>
        <dbReference type="ARBA" id="ARBA00029447"/>
    </source>
</evidence>
<keyword evidence="4" id="KW-0472">Membrane</keyword>
<dbReference type="SMART" id="SM00283">
    <property type="entry name" value="MA"/>
    <property type="match status" value="1"/>
</dbReference>
<dbReference type="Gene3D" id="6.10.340.10">
    <property type="match status" value="1"/>
</dbReference>
<dbReference type="Proteomes" id="UP001058682">
    <property type="component" value="Chromosome"/>
</dbReference>
<keyword evidence="3" id="KW-0807">Transducer</keyword>
<keyword evidence="4" id="KW-0812">Transmembrane</keyword>
<evidence type="ECO:0000256" key="1">
    <source>
        <dbReference type="ARBA" id="ARBA00022500"/>
    </source>
</evidence>
<dbReference type="InterPro" id="IPR003660">
    <property type="entry name" value="HAMP_dom"/>
</dbReference>
<dbReference type="InterPro" id="IPR004089">
    <property type="entry name" value="MCPsignal_dom"/>
</dbReference>
<feature type="transmembrane region" description="Helical" evidence="4">
    <location>
        <begin position="21"/>
        <end position="48"/>
    </location>
</feature>
<dbReference type="PANTHER" id="PTHR43531:SF11">
    <property type="entry name" value="METHYL-ACCEPTING CHEMOTAXIS PROTEIN 3"/>
    <property type="match status" value="1"/>
</dbReference>
<sequence length="615" mass="66311">MKDMEETKFITAKENVKKKSLILKIGGIFFISLLFAIGILTGISVYAVKSTSQSAVYSSVINQLDGDLAIIETYLEAVYGNLSIKDSTLKGTKEAVDPKVIDMLSKQLGVEITIFVHENKEFKRILTTILDENGKRALGTKLDHSKAYDAISQNKDYSGNALILNKAFITKYKPIVREGKIQLVVFCGAEITEVNNEISSKLQYAVIYTLVGSGAILVMVIFITISLLQGLIVKPILKVVSVFKQVGEGDLTVSLPLIGNDEITAMSAHFNRTIGKMSSALRSVHNSAETMVQTGSELAGNMTKTASAIHQISANIDGVKNQTISQSASVTESVSTVEQIIHTIKQLNESIESQAASVSESSASIEEMAANISSITKTLAKTDEAIKELAEATADGKETIIQSNSLSQKIIEESGSLFEASSVIQHIASQTNLLAMNAAIEAAHAGEAGKGFAVVADEIRKLSEESSSQGKAITSTLKNLSSEIEMLSTSSKTVEEKFNIIFTLAENVKEMSNAITAAMLEQENGSKEILAAIRDINSVTEKVKDGSAEMILGGEGIAKEMKQLEDMTRMINDSITEMASGTDQISKAVEEVNDITQKNKQNIEILAVEVNKFKI</sequence>